<dbReference type="PANTHER" id="PTHR42085:SF7">
    <property type="entry name" value="F-BOX DOMAIN-CONTAINING PROTEIN"/>
    <property type="match status" value="1"/>
</dbReference>
<feature type="domain" description="DUF7730" evidence="2">
    <location>
        <begin position="58"/>
        <end position="177"/>
    </location>
</feature>
<dbReference type="PANTHER" id="PTHR42085">
    <property type="entry name" value="F-BOX DOMAIN-CONTAINING PROTEIN"/>
    <property type="match status" value="1"/>
</dbReference>
<sequence length="278" mass="32089">MPLKIAGIFKKKFPQLLVVHETKDKNTETPSSNNEPLTKIEPTSNDEQRSVNELPGLLRLPLEIRQMIYVQLLKCRPMEIQYPYRPTRNSRPLRIHISRECEVYTGFSTHILLPDCYIEKLTIGLLRVSQQISDEALDVLYGYNKFTLLFYSPSWFNHSPPCILNAGNMKRIRDIHMICERRIIMKGHSVLNLELWLPLLMNVRRFEVFVQYPLGRSKFDAEEGIEWIEPLLTTVAEISGTRPRVTVDDDEGSGPIINLVTKCFGAGYQNLVLSKEES</sequence>
<accession>A0A384K5Q0</accession>
<keyword evidence="4" id="KW-1185">Reference proteome</keyword>
<evidence type="ECO:0000256" key="1">
    <source>
        <dbReference type="SAM" id="MobiDB-lite"/>
    </source>
</evidence>
<evidence type="ECO:0000313" key="4">
    <source>
        <dbReference type="Proteomes" id="UP000001798"/>
    </source>
</evidence>
<dbReference type="InterPro" id="IPR038883">
    <property type="entry name" value="AN11006-like"/>
</dbReference>
<protein>
    <recommendedName>
        <fullName evidence="2">DUF7730 domain-containing protein</fullName>
    </recommendedName>
</protein>
<dbReference type="EMBL" id="CP009819">
    <property type="protein sequence ID" value="ATZ58092.1"/>
    <property type="molecule type" value="Genomic_DNA"/>
</dbReference>
<dbReference type="Proteomes" id="UP000001798">
    <property type="component" value="Chromosome 15"/>
</dbReference>
<dbReference type="Pfam" id="PF24864">
    <property type="entry name" value="DUF7730"/>
    <property type="match status" value="1"/>
</dbReference>
<name>A0A384K5Q0_BOTFB</name>
<dbReference type="InterPro" id="IPR056632">
    <property type="entry name" value="DUF7730"/>
</dbReference>
<dbReference type="AlphaFoldDB" id="A0A384K5Q0"/>
<dbReference type="VEuPathDB" id="FungiDB:Bcin15g05480"/>
<gene>
    <name evidence="3" type="ORF">BCIN_15g05480</name>
</gene>
<evidence type="ECO:0000313" key="3">
    <source>
        <dbReference type="EMBL" id="ATZ58092.1"/>
    </source>
</evidence>
<reference evidence="3 4" key="2">
    <citation type="journal article" date="2012" name="Eukaryot. Cell">
        <title>Genome update of Botrytis cinerea strains B05.10 and T4.</title>
        <authorList>
            <person name="Staats M."/>
            <person name="van Kan J.A."/>
        </authorList>
    </citation>
    <scope>NUCLEOTIDE SEQUENCE [LARGE SCALE GENOMIC DNA]</scope>
    <source>
        <strain evidence="3 4">B05.10</strain>
    </source>
</reference>
<proteinExistence type="predicted"/>
<organism evidence="3 4">
    <name type="scientific">Botryotinia fuckeliana (strain B05.10)</name>
    <name type="common">Noble rot fungus</name>
    <name type="synonym">Botrytis cinerea</name>
    <dbReference type="NCBI Taxonomy" id="332648"/>
    <lineage>
        <taxon>Eukaryota</taxon>
        <taxon>Fungi</taxon>
        <taxon>Dikarya</taxon>
        <taxon>Ascomycota</taxon>
        <taxon>Pezizomycotina</taxon>
        <taxon>Leotiomycetes</taxon>
        <taxon>Helotiales</taxon>
        <taxon>Sclerotiniaceae</taxon>
        <taxon>Botrytis</taxon>
    </lineage>
</organism>
<dbReference type="RefSeq" id="XP_024553549.1">
    <property type="nucleotide sequence ID" value="XM_024697733.1"/>
</dbReference>
<feature type="region of interest" description="Disordered" evidence="1">
    <location>
        <begin position="22"/>
        <end position="48"/>
    </location>
</feature>
<feature type="compositionally biased region" description="Polar residues" evidence="1">
    <location>
        <begin position="28"/>
        <end position="45"/>
    </location>
</feature>
<reference evidence="3 4" key="1">
    <citation type="journal article" date="2011" name="PLoS Genet.">
        <title>Genomic analysis of the necrotrophic fungal pathogens Sclerotinia sclerotiorum and Botrytis cinerea.</title>
        <authorList>
            <person name="Amselem J."/>
            <person name="Cuomo C.A."/>
            <person name="van Kan J.A."/>
            <person name="Viaud M."/>
            <person name="Benito E.P."/>
            <person name="Couloux A."/>
            <person name="Coutinho P.M."/>
            <person name="de Vries R.P."/>
            <person name="Dyer P.S."/>
            <person name="Fillinger S."/>
            <person name="Fournier E."/>
            <person name="Gout L."/>
            <person name="Hahn M."/>
            <person name="Kohn L."/>
            <person name="Lapalu N."/>
            <person name="Plummer K.M."/>
            <person name="Pradier J.M."/>
            <person name="Quevillon E."/>
            <person name="Sharon A."/>
            <person name="Simon A."/>
            <person name="ten Have A."/>
            <person name="Tudzynski B."/>
            <person name="Tudzynski P."/>
            <person name="Wincker P."/>
            <person name="Andrew M."/>
            <person name="Anthouard V."/>
            <person name="Beever R.E."/>
            <person name="Beffa R."/>
            <person name="Benoit I."/>
            <person name="Bouzid O."/>
            <person name="Brault B."/>
            <person name="Chen Z."/>
            <person name="Choquer M."/>
            <person name="Collemare J."/>
            <person name="Cotton P."/>
            <person name="Danchin E.G."/>
            <person name="Da Silva C."/>
            <person name="Gautier A."/>
            <person name="Giraud C."/>
            <person name="Giraud T."/>
            <person name="Gonzalez C."/>
            <person name="Grossetete S."/>
            <person name="Guldener U."/>
            <person name="Henrissat B."/>
            <person name="Howlett B.J."/>
            <person name="Kodira C."/>
            <person name="Kretschmer M."/>
            <person name="Lappartient A."/>
            <person name="Leroch M."/>
            <person name="Levis C."/>
            <person name="Mauceli E."/>
            <person name="Neuveglise C."/>
            <person name="Oeser B."/>
            <person name="Pearson M."/>
            <person name="Poulain J."/>
            <person name="Poussereau N."/>
            <person name="Quesneville H."/>
            <person name="Rascle C."/>
            <person name="Schumacher J."/>
            <person name="Segurens B."/>
            <person name="Sexton A."/>
            <person name="Silva E."/>
            <person name="Sirven C."/>
            <person name="Soanes D.M."/>
            <person name="Talbot N.J."/>
            <person name="Templeton M."/>
            <person name="Yandava C."/>
            <person name="Yarden O."/>
            <person name="Zeng Q."/>
            <person name="Rollins J.A."/>
            <person name="Lebrun M.H."/>
            <person name="Dickman M."/>
        </authorList>
    </citation>
    <scope>NUCLEOTIDE SEQUENCE [LARGE SCALE GENOMIC DNA]</scope>
    <source>
        <strain evidence="3 4">B05.10</strain>
    </source>
</reference>
<dbReference type="GeneID" id="36394964"/>
<evidence type="ECO:0000259" key="2">
    <source>
        <dbReference type="Pfam" id="PF24864"/>
    </source>
</evidence>
<dbReference type="KEGG" id="bfu:BCIN_15g05480"/>
<dbReference type="OrthoDB" id="62952at2759"/>
<reference evidence="3 4" key="3">
    <citation type="journal article" date="2017" name="Mol. Plant Pathol.">
        <title>A gapless genome sequence of the fungus Botrytis cinerea.</title>
        <authorList>
            <person name="Van Kan J.A."/>
            <person name="Stassen J.H."/>
            <person name="Mosbach A."/>
            <person name="Van Der Lee T.A."/>
            <person name="Faino L."/>
            <person name="Farmer A.D."/>
            <person name="Papasotiriou D.G."/>
            <person name="Zhou S."/>
            <person name="Seidl M.F."/>
            <person name="Cottam E."/>
            <person name="Edel D."/>
            <person name="Hahn M."/>
            <person name="Schwartz D.C."/>
            <person name="Dietrich R.A."/>
            <person name="Widdison S."/>
            <person name="Scalliet G."/>
        </authorList>
    </citation>
    <scope>NUCLEOTIDE SEQUENCE [LARGE SCALE GENOMIC DNA]</scope>
    <source>
        <strain evidence="3 4">B05.10</strain>
    </source>
</reference>